<evidence type="ECO:0000256" key="6">
    <source>
        <dbReference type="ARBA" id="ARBA00022989"/>
    </source>
</evidence>
<protein>
    <recommendedName>
        <fullName evidence="9">Bicarbonate transporter-like transmembrane domain-containing protein</fullName>
    </recommendedName>
</protein>
<feature type="transmembrane region" description="Helical" evidence="8">
    <location>
        <begin position="235"/>
        <end position="255"/>
    </location>
</feature>
<dbReference type="PANTHER" id="PTHR11453">
    <property type="entry name" value="ANION EXCHANGE PROTEIN"/>
    <property type="match status" value="1"/>
</dbReference>
<gene>
    <name evidence="10" type="ORF">ES332_D11G000900v1</name>
</gene>
<dbReference type="Proteomes" id="UP000322667">
    <property type="component" value="Chromosome D11"/>
</dbReference>
<dbReference type="Pfam" id="PF00955">
    <property type="entry name" value="HCO3_cotransp"/>
    <property type="match status" value="3"/>
</dbReference>
<dbReference type="InterPro" id="IPR011531">
    <property type="entry name" value="HCO3_transpt-like_TM_dom"/>
</dbReference>
<organism evidence="10 11">
    <name type="scientific">Gossypium tomentosum</name>
    <name type="common">Hawaiian cotton</name>
    <name type="synonym">Gossypium sandvicense</name>
    <dbReference type="NCBI Taxonomy" id="34277"/>
    <lineage>
        <taxon>Eukaryota</taxon>
        <taxon>Viridiplantae</taxon>
        <taxon>Streptophyta</taxon>
        <taxon>Embryophyta</taxon>
        <taxon>Tracheophyta</taxon>
        <taxon>Spermatophyta</taxon>
        <taxon>Magnoliopsida</taxon>
        <taxon>eudicotyledons</taxon>
        <taxon>Gunneridae</taxon>
        <taxon>Pentapetalae</taxon>
        <taxon>rosids</taxon>
        <taxon>malvids</taxon>
        <taxon>Malvales</taxon>
        <taxon>Malvaceae</taxon>
        <taxon>Malvoideae</taxon>
        <taxon>Gossypium</taxon>
    </lineage>
</organism>
<keyword evidence="4" id="KW-0406">Ion transport</keyword>
<feature type="domain" description="Bicarbonate transporter-like transmembrane" evidence="9">
    <location>
        <begin position="7"/>
        <end position="181"/>
    </location>
</feature>
<keyword evidence="6 8" id="KW-1133">Transmembrane helix</keyword>
<reference evidence="10 11" key="1">
    <citation type="submission" date="2019-07" db="EMBL/GenBank/DDBJ databases">
        <title>WGS assembly of Gossypium tomentosum.</title>
        <authorList>
            <person name="Chen Z.J."/>
            <person name="Sreedasyam A."/>
            <person name="Ando A."/>
            <person name="Song Q."/>
            <person name="De L."/>
            <person name="Hulse-Kemp A."/>
            <person name="Ding M."/>
            <person name="Ye W."/>
            <person name="Kirkbride R."/>
            <person name="Jenkins J."/>
            <person name="Plott C."/>
            <person name="Lovell J."/>
            <person name="Lin Y.-M."/>
            <person name="Vaughn R."/>
            <person name="Liu B."/>
            <person name="Li W."/>
            <person name="Simpson S."/>
            <person name="Scheffler B."/>
            <person name="Saski C."/>
            <person name="Grover C."/>
            <person name="Hu G."/>
            <person name="Conover J."/>
            <person name="Carlson J."/>
            <person name="Shu S."/>
            <person name="Boston L."/>
            <person name="Williams M."/>
            <person name="Peterson D."/>
            <person name="Mcgee K."/>
            <person name="Jones D."/>
            <person name="Wendel J."/>
            <person name="Stelly D."/>
            <person name="Grimwood J."/>
            <person name="Schmutz J."/>
        </authorList>
    </citation>
    <scope>NUCLEOTIDE SEQUENCE [LARGE SCALE GENOMIC DNA]</scope>
    <source>
        <strain evidence="10">7179.01</strain>
    </source>
</reference>
<dbReference type="GO" id="GO:0050801">
    <property type="term" value="P:monoatomic ion homeostasis"/>
    <property type="evidence" value="ECO:0007669"/>
    <property type="project" value="TreeGrafter"/>
</dbReference>
<keyword evidence="3" id="KW-0813">Transport</keyword>
<keyword evidence="5 8" id="KW-0812">Transmembrane</keyword>
<dbReference type="GO" id="GO:0005886">
    <property type="term" value="C:plasma membrane"/>
    <property type="evidence" value="ECO:0007669"/>
    <property type="project" value="UniProtKB-ARBA"/>
</dbReference>
<evidence type="ECO:0000259" key="9">
    <source>
        <dbReference type="Pfam" id="PF00955"/>
    </source>
</evidence>
<dbReference type="InterPro" id="IPR003020">
    <property type="entry name" value="HCO3_transpt_euk"/>
</dbReference>
<dbReference type="GO" id="GO:0005452">
    <property type="term" value="F:solute:inorganic anion antiporter activity"/>
    <property type="evidence" value="ECO:0007669"/>
    <property type="project" value="InterPro"/>
</dbReference>
<feature type="transmembrane region" description="Helical" evidence="8">
    <location>
        <begin position="32"/>
        <end position="54"/>
    </location>
</feature>
<evidence type="ECO:0000256" key="7">
    <source>
        <dbReference type="ARBA" id="ARBA00023136"/>
    </source>
</evidence>
<dbReference type="GO" id="GO:0006820">
    <property type="term" value="P:monoatomic anion transport"/>
    <property type="evidence" value="ECO:0007669"/>
    <property type="project" value="InterPro"/>
</dbReference>
<evidence type="ECO:0000256" key="4">
    <source>
        <dbReference type="ARBA" id="ARBA00022681"/>
    </source>
</evidence>
<feature type="transmembrane region" description="Helical" evidence="8">
    <location>
        <begin position="121"/>
        <end position="142"/>
    </location>
</feature>
<proteinExistence type="inferred from homology"/>
<evidence type="ECO:0000256" key="1">
    <source>
        <dbReference type="ARBA" id="ARBA00004141"/>
    </source>
</evidence>
<dbReference type="EMBL" id="CM017633">
    <property type="protein sequence ID" value="TYH41553.1"/>
    <property type="molecule type" value="Genomic_DNA"/>
</dbReference>
<dbReference type="PANTHER" id="PTHR11453:SF82">
    <property type="entry name" value="BORON TRANSPORTER 1"/>
    <property type="match status" value="1"/>
</dbReference>
<keyword evidence="11" id="KW-1185">Reference proteome</keyword>
<keyword evidence="7 8" id="KW-0472">Membrane</keyword>
<evidence type="ECO:0000256" key="2">
    <source>
        <dbReference type="ARBA" id="ARBA00006262"/>
    </source>
</evidence>
<feature type="transmembrane region" description="Helical" evidence="8">
    <location>
        <begin position="90"/>
        <end position="109"/>
    </location>
</feature>
<dbReference type="AlphaFoldDB" id="A0A5D2IHF3"/>
<feature type="domain" description="Bicarbonate transporter-like transmembrane" evidence="9">
    <location>
        <begin position="201"/>
        <end position="373"/>
    </location>
</feature>
<comment type="similarity">
    <text evidence="2">Belongs to the anion exchanger (TC 2.A.31.3) family.</text>
</comment>
<feature type="transmembrane region" description="Helical" evidence="8">
    <location>
        <begin position="154"/>
        <end position="176"/>
    </location>
</feature>
<accession>A0A5D2IHF3</accession>
<evidence type="ECO:0000256" key="3">
    <source>
        <dbReference type="ARBA" id="ARBA00022448"/>
    </source>
</evidence>
<evidence type="ECO:0000256" key="5">
    <source>
        <dbReference type="ARBA" id="ARBA00022692"/>
    </source>
</evidence>
<name>A0A5D2IHF3_GOSTO</name>
<evidence type="ECO:0000256" key="8">
    <source>
        <dbReference type="SAM" id="Phobius"/>
    </source>
</evidence>
<dbReference type="FunFam" id="1.10.287.570:FF:000004">
    <property type="entry name" value="probable boron transporter 2"/>
    <property type="match status" value="1"/>
</dbReference>
<sequence length="535" mass="59848">MEETFVPFRGIKNDLKARLLCYKQDWTSGFRAGIRILAPTTYIFFASAIPVISFGEQLERSTDGSLTAVQTLTSTALCGIIHSVVGGQPLLILGVAEPTVLMYTFLFNFAKDRKDLGHKLFLAWTGWVCVWTALLLFLLAILGACSIINRFTRVAGELFGLLIAMLFMQQAIRGIVEEFGIPQRENPQQTALQHSWRFGNGMFALVLSFGLLLTAIRSRKARSWCYGTGWLRGLIADYGVPLMVLVWTAISYIPVNDVPREIPRRLYSPNPWSAGAYSNWTVIKEMVNVPPLYILGAFVPATMIAVLYYFDHSVASQLAQQKEFNLKKLPSYHYDLLLLGFLVILCGLIGIPPSNGVIPQSPMHTKSLATLKHQLLRNKLESTARKCTSKNANLSQLYRSMQEAYNEIQTPLVYQLPSTLGLKHLKESTIRLASSTGCIDAPVDGTIFDVDKEIDELLPVEVKEQRLSNLLQALMVGGRVAAMPLLKKIPTAVLWGYFAFMAFESLPGNQFWERILLLFTAPSRRYKYAFSLGIS</sequence>
<feature type="transmembrane region" description="Helical" evidence="8">
    <location>
        <begin position="196"/>
        <end position="215"/>
    </location>
</feature>
<dbReference type="Gene3D" id="1.10.287.570">
    <property type="entry name" value="Helical hairpin bin"/>
    <property type="match status" value="1"/>
</dbReference>
<feature type="transmembrane region" description="Helical" evidence="8">
    <location>
        <begin position="66"/>
        <end position="85"/>
    </location>
</feature>
<feature type="domain" description="Bicarbonate transporter-like transmembrane" evidence="9">
    <location>
        <begin position="460"/>
        <end position="524"/>
    </location>
</feature>
<feature type="transmembrane region" description="Helical" evidence="8">
    <location>
        <begin position="331"/>
        <end position="351"/>
    </location>
</feature>
<feature type="transmembrane region" description="Helical" evidence="8">
    <location>
        <begin position="292"/>
        <end position="310"/>
    </location>
</feature>
<evidence type="ECO:0000313" key="11">
    <source>
        <dbReference type="Proteomes" id="UP000322667"/>
    </source>
</evidence>
<keyword evidence="4" id="KW-0039">Anion exchange</keyword>
<evidence type="ECO:0000313" key="10">
    <source>
        <dbReference type="EMBL" id="TYH41553.1"/>
    </source>
</evidence>
<comment type="subcellular location">
    <subcellularLocation>
        <location evidence="1">Membrane</location>
        <topology evidence="1">Multi-pass membrane protein</topology>
    </subcellularLocation>
</comment>